<dbReference type="PANTHER" id="PTHR11785">
    <property type="entry name" value="AMINO ACID TRANSPORTER"/>
    <property type="match status" value="1"/>
</dbReference>
<feature type="transmembrane region" description="Helical" evidence="8">
    <location>
        <begin position="301"/>
        <end position="323"/>
    </location>
</feature>
<dbReference type="GO" id="GO:0005886">
    <property type="term" value="C:plasma membrane"/>
    <property type="evidence" value="ECO:0007669"/>
    <property type="project" value="UniProtKB-SubCell"/>
</dbReference>
<dbReference type="PIRSF" id="PIRSF006060">
    <property type="entry name" value="AA_transporter"/>
    <property type="match status" value="1"/>
</dbReference>
<name>A0A9J6BUM1_POLVA</name>
<keyword evidence="4" id="KW-1003">Cell membrane</keyword>
<accession>A0A9J6BUM1</accession>
<evidence type="ECO:0000256" key="7">
    <source>
        <dbReference type="ARBA" id="ARBA00023136"/>
    </source>
</evidence>
<feature type="transmembrane region" description="Helical" evidence="8">
    <location>
        <begin position="105"/>
        <end position="126"/>
    </location>
</feature>
<dbReference type="PANTHER" id="PTHR11785:SF240">
    <property type="entry name" value="LD25378P"/>
    <property type="match status" value="1"/>
</dbReference>
<reference evidence="9" key="1">
    <citation type="submission" date="2021-03" db="EMBL/GenBank/DDBJ databases">
        <title>Chromosome level genome of the anhydrobiotic midge Polypedilum vanderplanki.</title>
        <authorList>
            <person name="Yoshida Y."/>
            <person name="Kikawada T."/>
            <person name="Gusev O."/>
        </authorList>
    </citation>
    <scope>NUCLEOTIDE SEQUENCE</scope>
    <source>
        <strain evidence="9">NIAS01</strain>
        <tissue evidence="9">Whole body or cell culture</tissue>
    </source>
</reference>
<dbReference type="AlphaFoldDB" id="A0A9J6BUM1"/>
<sequence>MPVVLSKFIIPLGTLIPLSGGDYAYISAAFGPLPAFLYLWVALLILVPTGNAITALTFAQYLLKPNWPACDPPYSAVTFVACLVTIVLTAINCYNVRWVTRVTDVFTGTKVFALLVIFFAGAWYLFSGHTELLQQPFENSTTSPGRIALAFYNGLFSYSGWNYLNFVTEELKDPYKNLPRAICISIPMVTIIYVITNVAYFAVLPTNEIQSSLAVAVTFGDKMLPGFLAWMMPLFVACSTFGSLNGAIFASSRLFFVGARNGHLPAAISLINVKCLTPIPSILFMCLLTIMLLFIPDVYALINYVSFVEALFILMSISGLLYLRYKKPDAHRPIRVNLIFPVIFMLTCSFLVIASCFQSPVEVGIGCLVILSGIPVYYATIHRPIGWLTKLSSRFNIFCSKLFLCMPNQEKDD</sequence>
<dbReference type="OrthoDB" id="3257095at2759"/>
<evidence type="ECO:0000256" key="1">
    <source>
        <dbReference type="ARBA" id="ARBA00004651"/>
    </source>
</evidence>
<feature type="transmembrane region" description="Helical" evidence="8">
    <location>
        <begin position="227"/>
        <end position="250"/>
    </location>
</feature>
<feature type="transmembrane region" description="Helical" evidence="8">
    <location>
        <begin position="178"/>
        <end position="203"/>
    </location>
</feature>
<dbReference type="GO" id="GO:0015179">
    <property type="term" value="F:L-amino acid transmembrane transporter activity"/>
    <property type="evidence" value="ECO:0007669"/>
    <property type="project" value="TreeGrafter"/>
</dbReference>
<evidence type="ECO:0000256" key="8">
    <source>
        <dbReference type="SAM" id="Phobius"/>
    </source>
</evidence>
<organism evidence="9 10">
    <name type="scientific">Polypedilum vanderplanki</name>
    <name type="common">Sleeping chironomid midge</name>
    <dbReference type="NCBI Taxonomy" id="319348"/>
    <lineage>
        <taxon>Eukaryota</taxon>
        <taxon>Metazoa</taxon>
        <taxon>Ecdysozoa</taxon>
        <taxon>Arthropoda</taxon>
        <taxon>Hexapoda</taxon>
        <taxon>Insecta</taxon>
        <taxon>Pterygota</taxon>
        <taxon>Neoptera</taxon>
        <taxon>Endopterygota</taxon>
        <taxon>Diptera</taxon>
        <taxon>Nematocera</taxon>
        <taxon>Chironomoidea</taxon>
        <taxon>Chironomidae</taxon>
        <taxon>Chironominae</taxon>
        <taxon>Polypedilum</taxon>
        <taxon>Polypedilum</taxon>
    </lineage>
</organism>
<evidence type="ECO:0000256" key="5">
    <source>
        <dbReference type="ARBA" id="ARBA00022692"/>
    </source>
</evidence>
<dbReference type="InterPro" id="IPR002293">
    <property type="entry name" value="AA/rel_permease1"/>
</dbReference>
<feature type="transmembrane region" description="Helical" evidence="8">
    <location>
        <begin position="335"/>
        <end position="357"/>
    </location>
</feature>
<feature type="transmembrane region" description="Helical" evidence="8">
    <location>
        <begin position="271"/>
        <end position="295"/>
    </location>
</feature>
<evidence type="ECO:0000256" key="3">
    <source>
        <dbReference type="ARBA" id="ARBA00022448"/>
    </source>
</evidence>
<dbReference type="InterPro" id="IPR050598">
    <property type="entry name" value="AminoAcid_Transporter"/>
</dbReference>
<protein>
    <submittedName>
        <fullName evidence="9">Uncharacterized protein</fullName>
    </submittedName>
</protein>
<dbReference type="Proteomes" id="UP001107558">
    <property type="component" value="Chromosome 3"/>
</dbReference>
<keyword evidence="5 8" id="KW-0812">Transmembrane</keyword>
<gene>
    <name evidence="9" type="ORF">PVAND_003623</name>
</gene>
<keyword evidence="7 8" id="KW-0472">Membrane</keyword>
<proteinExistence type="inferred from homology"/>
<dbReference type="EMBL" id="JADBJN010000003">
    <property type="protein sequence ID" value="KAG5673588.1"/>
    <property type="molecule type" value="Genomic_DNA"/>
</dbReference>
<keyword evidence="3" id="KW-0813">Transport</keyword>
<evidence type="ECO:0000313" key="10">
    <source>
        <dbReference type="Proteomes" id="UP001107558"/>
    </source>
</evidence>
<keyword evidence="6 8" id="KW-1133">Transmembrane helix</keyword>
<evidence type="ECO:0000256" key="4">
    <source>
        <dbReference type="ARBA" id="ARBA00022475"/>
    </source>
</evidence>
<dbReference type="Pfam" id="PF13520">
    <property type="entry name" value="AA_permease_2"/>
    <property type="match status" value="1"/>
</dbReference>
<dbReference type="Gene3D" id="1.20.1740.10">
    <property type="entry name" value="Amino acid/polyamine transporter I"/>
    <property type="match status" value="1"/>
</dbReference>
<keyword evidence="10" id="KW-1185">Reference proteome</keyword>
<evidence type="ECO:0000256" key="2">
    <source>
        <dbReference type="ARBA" id="ARBA00007040"/>
    </source>
</evidence>
<feature type="transmembrane region" description="Helical" evidence="8">
    <location>
        <begin position="363"/>
        <end position="381"/>
    </location>
</feature>
<feature type="transmembrane region" description="Helical" evidence="8">
    <location>
        <begin position="37"/>
        <end position="62"/>
    </location>
</feature>
<feature type="transmembrane region" description="Helical" evidence="8">
    <location>
        <begin position="146"/>
        <end position="166"/>
    </location>
</feature>
<evidence type="ECO:0000256" key="6">
    <source>
        <dbReference type="ARBA" id="ARBA00022989"/>
    </source>
</evidence>
<dbReference type="FunFam" id="1.20.1740.10:FF:000003">
    <property type="entry name" value="Y+L amino acid transporter 1 isoform X1"/>
    <property type="match status" value="1"/>
</dbReference>
<feature type="transmembrane region" description="Helical" evidence="8">
    <location>
        <begin position="74"/>
        <end position="93"/>
    </location>
</feature>
<comment type="subcellular location">
    <subcellularLocation>
        <location evidence="1">Cell membrane</location>
        <topology evidence="1">Multi-pass membrane protein</topology>
    </subcellularLocation>
</comment>
<evidence type="ECO:0000313" key="9">
    <source>
        <dbReference type="EMBL" id="KAG5673588.1"/>
    </source>
</evidence>
<comment type="similarity">
    <text evidence="2">Belongs to the amino acid-polyamine-organocation (APC) superfamily. L-type amino acid transporter (LAT) (TC 2.A.3.8) family.</text>
</comment>
<feature type="transmembrane region" description="Helical" evidence="8">
    <location>
        <begin position="6"/>
        <end position="25"/>
    </location>
</feature>
<comment type="caution">
    <text evidence="9">The sequence shown here is derived from an EMBL/GenBank/DDBJ whole genome shotgun (WGS) entry which is preliminary data.</text>
</comment>